<accession>A0A9K3D2J5</accession>
<proteinExistence type="predicted"/>
<feature type="compositionally biased region" description="Basic and acidic residues" evidence="1">
    <location>
        <begin position="1"/>
        <end position="10"/>
    </location>
</feature>
<feature type="compositionally biased region" description="Polar residues" evidence="1">
    <location>
        <begin position="31"/>
        <end position="69"/>
    </location>
</feature>
<feature type="region of interest" description="Disordered" evidence="1">
    <location>
        <begin position="1"/>
        <end position="89"/>
    </location>
</feature>
<reference evidence="2 3" key="1">
    <citation type="journal article" date="2018" name="PLoS ONE">
        <title>The draft genome of Kipferlia bialata reveals reductive genome evolution in fornicate parasites.</title>
        <authorList>
            <person name="Tanifuji G."/>
            <person name="Takabayashi S."/>
            <person name="Kume K."/>
            <person name="Takagi M."/>
            <person name="Nakayama T."/>
            <person name="Kamikawa R."/>
            <person name="Inagaki Y."/>
            <person name="Hashimoto T."/>
        </authorList>
    </citation>
    <scope>NUCLEOTIDE SEQUENCE [LARGE SCALE GENOMIC DNA]</scope>
    <source>
        <strain evidence="2">NY0173</strain>
    </source>
</reference>
<dbReference type="AlphaFoldDB" id="A0A9K3D2J5"/>
<gene>
    <name evidence="2" type="ORF">KIPB_008261</name>
</gene>
<dbReference type="Proteomes" id="UP000265618">
    <property type="component" value="Unassembled WGS sequence"/>
</dbReference>
<name>A0A9K3D2J5_9EUKA</name>
<comment type="caution">
    <text evidence="2">The sequence shown here is derived from an EMBL/GenBank/DDBJ whole genome shotgun (WGS) entry which is preliminary data.</text>
</comment>
<protein>
    <submittedName>
        <fullName evidence="2">Uncharacterized protein</fullName>
    </submittedName>
</protein>
<evidence type="ECO:0000313" key="3">
    <source>
        <dbReference type="Proteomes" id="UP000265618"/>
    </source>
</evidence>
<evidence type="ECO:0000313" key="2">
    <source>
        <dbReference type="EMBL" id="GIQ86410.1"/>
    </source>
</evidence>
<dbReference type="EMBL" id="BDIP01002515">
    <property type="protein sequence ID" value="GIQ86410.1"/>
    <property type="molecule type" value="Genomic_DNA"/>
</dbReference>
<feature type="non-terminal residue" evidence="2">
    <location>
        <position position="208"/>
    </location>
</feature>
<sequence>MEAQRAERLRQLRAARASKNAPKTEPDRRSMSQARSSGPVVSTNMNTTSNPMRMSSKQKTVAQPATARTVSRGRRDVRAPTPKAVTRDPVVVEKKKETSFTVSSAVPPVPDVPGVDMFALREEIRREVTPLVETRYNKFLGLEVEKVKRQSDDRLADAEVVHQEVVQTLKAEHRSEIDKLHNDLVVEKEAALKTQGSLSANAQSQYEQ</sequence>
<keyword evidence="3" id="KW-1185">Reference proteome</keyword>
<evidence type="ECO:0000256" key="1">
    <source>
        <dbReference type="SAM" id="MobiDB-lite"/>
    </source>
</evidence>
<organism evidence="2 3">
    <name type="scientific">Kipferlia bialata</name>
    <dbReference type="NCBI Taxonomy" id="797122"/>
    <lineage>
        <taxon>Eukaryota</taxon>
        <taxon>Metamonada</taxon>
        <taxon>Carpediemonas-like organisms</taxon>
        <taxon>Kipferlia</taxon>
    </lineage>
</organism>